<evidence type="ECO:0000313" key="6">
    <source>
        <dbReference type="Proteomes" id="UP001186944"/>
    </source>
</evidence>
<keyword evidence="3" id="KW-0067">ATP-binding</keyword>
<evidence type="ECO:0000256" key="2">
    <source>
        <dbReference type="ARBA" id="ARBA00022741"/>
    </source>
</evidence>
<dbReference type="EMBL" id="VSWD01000006">
    <property type="protein sequence ID" value="KAK3100673.1"/>
    <property type="molecule type" value="Genomic_DNA"/>
</dbReference>
<comment type="caution">
    <text evidence="5">The sequence shown here is derived from an EMBL/GenBank/DDBJ whole genome shotgun (WGS) entry which is preliminary data.</text>
</comment>
<evidence type="ECO:0000256" key="4">
    <source>
        <dbReference type="SAM" id="MobiDB-lite"/>
    </source>
</evidence>
<dbReference type="PANTHER" id="PTHR14187:SF5">
    <property type="entry name" value="HEAT SHOCK 70 KDA PROTEIN 12A"/>
    <property type="match status" value="1"/>
</dbReference>
<dbReference type="Pfam" id="PF00012">
    <property type="entry name" value="HSP70"/>
    <property type="match status" value="1"/>
</dbReference>
<dbReference type="AlphaFoldDB" id="A0AA88Y942"/>
<evidence type="ECO:0000313" key="5">
    <source>
        <dbReference type="EMBL" id="KAK3100673.1"/>
    </source>
</evidence>
<dbReference type="SUPFAM" id="SSF53067">
    <property type="entry name" value="Actin-like ATPase domain"/>
    <property type="match status" value="2"/>
</dbReference>
<sequence length="750" mass="85414">MTEINKTRTHHSNNSESENRKERKLKRNFQIVCGIDIGISTSCCFFSVRDDFLLDPLSKIRAVLSSSEGYELKHVSCFLLDAKKDIPQCISIGEEAETMYAEFVKEGCHDTYFFFKDLNTILYDRTALIRPWQVLLVKECDAAVVLSKYENKDKGQILETTGLKFMVLDCGTERDRIHHVVVAAIDFGTTYSGFAFSSISQFKSSPLEIMSCTWQNEHGSSYKTSTCVLFEPDGKLHSVGFDAEEKYGVLTADEEETEEFKDWFFFKRFKMHLYQQKTFDRDFVLVDESGKEMDALLVFSAVIRYMKERMKNECDEKVAGVLDSEIKWILTVPAIWTDSAKQFMREAADKAGIEPHQLSFALEPEAASLFCRYSPIEKHDGEIIKMSDTEYMVLDCGGGTVDITVHRVIGNGLIKELYKANGGNWGGTTVDDAFWSMLVEILGQDVIDNFRNQDKYAELELNGSFERKKKKIDATSKDEVIISIPTSLAELVKKKSKKTIAKVFESNEKYKDKIKAFKDKMKISPDLMRSFFEYACTSIVEHLNDLFKRSELSGVDTILMVGGFSESPVLKHAVKSNFPGMRVLVPYNAGIAVLNGAVLYGHEPETVHSRVCRFTYGVETSLPFEARLDDRKYLFEDRKGRQMCRKRFQVHIKEGEEVAVDSASACQVIEVEDRDEYHVTLPVYVSEKGCPRYTTDCTKIGEVKIDIDDRCSEDIRKYKVEMSFGYIESTVKVTDIKTGQSVTSKFDFLG</sequence>
<proteinExistence type="inferred from homology"/>
<dbReference type="InterPro" id="IPR013126">
    <property type="entry name" value="Hsp_70_fam"/>
</dbReference>
<protein>
    <submittedName>
        <fullName evidence="5">Uncharacterized protein</fullName>
    </submittedName>
</protein>
<dbReference type="InterPro" id="IPR043129">
    <property type="entry name" value="ATPase_NBD"/>
</dbReference>
<evidence type="ECO:0000256" key="1">
    <source>
        <dbReference type="ARBA" id="ARBA00007381"/>
    </source>
</evidence>
<organism evidence="5 6">
    <name type="scientific">Pinctada imbricata</name>
    <name type="common">Atlantic pearl-oyster</name>
    <name type="synonym">Pinctada martensii</name>
    <dbReference type="NCBI Taxonomy" id="66713"/>
    <lineage>
        <taxon>Eukaryota</taxon>
        <taxon>Metazoa</taxon>
        <taxon>Spiralia</taxon>
        <taxon>Lophotrochozoa</taxon>
        <taxon>Mollusca</taxon>
        <taxon>Bivalvia</taxon>
        <taxon>Autobranchia</taxon>
        <taxon>Pteriomorphia</taxon>
        <taxon>Pterioida</taxon>
        <taxon>Pterioidea</taxon>
        <taxon>Pteriidae</taxon>
        <taxon>Pinctada</taxon>
    </lineage>
</organism>
<comment type="similarity">
    <text evidence="1">Belongs to the heat shock protein 70 family.</text>
</comment>
<keyword evidence="2" id="KW-0547">Nucleotide-binding</keyword>
<dbReference type="Gene3D" id="3.30.420.40">
    <property type="match status" value="2"/>
</dbReference>
<dbReference type="CDD" id="cd10229">
    <property type="entry name" value="ASKHA_NBD_HSP70_HSPA12"/>
    <property type="match status" value="1"/>
</dbReference>
<dbReference type="GO" id="GO:0140662">
    <property type="term" value="F:ATP-dependent protein folding chaperone"/>
    <property type="evidence" value="ECO:0007669"/>
    <property type="project" value="InterPro"/>
</dbReference>
<accession>A0AA88Y942</accession>
<gene>
    <name evidence="5" type="ORF">FSP39_023601</name>
</gene>
<dbReference type="GO" id="GO:0005524">
    <property type="term" value="F:ATP binding"/>
    <property type="evidence" value="ECO:0007669"/>
    <property type="project" value="UniProtKB-KW"/>
</dbReference>
<evidence type="ECO:0000256" key="3">
    <source>
        <dbReference type="ARBA" id="ARBA00022840"/>
    </source>
</evidence>
<keyword evidence="6" id="KW-1185">Reference proteome</keyword>
<reference evidence="5" key="1">
    <citation type="submission" date="2019-08" db="EMBL/GenBank/DDBJ databases">
        <title>The improved chromosome-level genome for the pearl oyster Pinctada fucata martensii using PacBio sequencing and Hi-C.</title>
        <authorList>
            <person name="Zheng Z."/>
        </authorList>
    </citation>
    <scope>NUCLEOTIDE SEQUENCE</scope>
    <source>
        <strain evidence="5">ZZ-2019</strain>
        <tissue evidence="5">Adductor muscle</tissue>
    </source>
</reference>
<dbReference type="PANTHER" id="PTHR14187">
    <property type="entry name" value="ALPHA KINASE/ELONGATION FACTOR 2 KINASE"/>
    <property type="match status" value="1"/>
</dbReference>
<dbReference type="Proteomes" id="UP001186944">
    <property type="component" value="Unassembled WGS sequence"/>
</dbReference>
<feature type="region of interest" description="Disordered" evidence="4">
    <location>
        <begin position="1"/>
        <end position="21"/>
    </location>
</feature>
<name>A0AA88Y942_PINIB</name>